<dbReference type="PANTHER" id="PTHR46188">
    <property type="entry name" value="BOLA-LIKE PROTEIN 3"/>
    <property type="match status" value="1"/>
</dbReference>
<proteinExistence type="inferred from homology"/>
<protein>
    <recommendedName>
        <fullName evidence="5">Bola-like protein</fullName>
    </recommendedName>
</protein>
<dbReference type="AlphaFoldDB" id="A0A409YHM1"/>
<comment type="similarity">
    <text evidence="1 2">Belongs to the BolA/IbaG family.</text>
</comment>
<dbReference type="FunCoup" id="A0A409YHM1">
    <property type="interactions" value="71"/>
</dbReference>
<reference evidence="3 4" key="1">
    <citation type="journal article" date="2018" name="Evol. Lett.">
        <title>Horizontal gene cluster transfer increased hallucinogenic mushroom diversity.</title>
        <authorList>
            <person name="Reynolds H.T."/>
            <person name="Vijayakumar V."/>
            <person name="Gluck-Thaler E."/>
            <person name="Korotkin H.B."/>
            <person name="Matheny P.B."/>
            <person name="Slot J.C."/>
        </authorList>
    </citation>
    <scope>NUCLEOTIDE SEQUENCE [LARGE SCALE GENOMIC DNA]</scope>
    <source>
        <strain evidence="3 4">2629</strain>
    </source>
</reference>
<dbReference type="STRING" id="181874.A0A409YHM1"/>
<dbReference type="InterPro" id="IPR052275">
    <property type="entry name" value="Mt_Fe-S_assembly_factor"/>
</dbReference>
<dbReference type="InterPro" id="IPR036065">
    <property type="entry name" value="BolA-like_sf"/>
</dbReference>
<dbReference type="EMBL" id="NHTK01001168">
    <property type="protein sequence ID" value="PPR02482.1"/>
    <property type="molecule type" value="Genomic_DNA"/>
</dbReference>
<dbReference type="SUPFAM" id="SSF82657">
    <property type="entry name" value="BolA-like"/>
    <property type="match status" value="1"/>
</dbReference>
<name>A0A409YHM1_9AGAR</name>
<keyword evidence="4" id="KW-1185">Reference proteome</keyword>
<dbReference type="OrthoDB" id="203381at2759"/>
<dbReference type="GO" id="GO:0005759">
    <property type="term" value="C:mitochondrial matrix"/>
    <property type="evidence" value="ECO:0007669"/>
    <property type="project" value="TreeGrafter"/>
</dbReference>
<dbReference type="InterPro" id="IPR002634">
    <property type="entry name" value="BolA"/>
</dbReference>
<gene>
    <name evidence="3" type="ORF">CVT24_002031</name>
</gene>
<evidence type="ECO:0000313" key="4">
    <source>
        <dbReference type="Proteomes" id="UP000284842"/>
    </source>
</evidence>
<evidence type="ECO:0000256" key="2">
    <source>
        <dbReference type="RuleBase" id="RU003860"/>
    </source>
</evidence>
<evidence type="ECO:0008006" key="5">
    <source>
        <dbReference type="Google" id="ProtNLM"/>
    </source>
</evidence>
<dbReference type="Gene3D" id="3.10.20.90">
    <property type="entry name" value="Phosphatidylinositol 3-kinase Catalytic Subunit, Chain A, domain 1"/>
    <property type="match status" value="1"/>
</dbReference>
<dbReference type="PANTHER" id="PTHR46188:SF1">
    <property type="entry name" value="BOLA-LIKE PROTEIN 3"/>
    <property type="match status" value="1"/>
</dbReference>
<evidence type="ECO:0000256" key="1">
    <source>
        <dbReference type="ARBA" id="ARBA00005578"/>
    </source>
</evidence>
<accession>A0A409YHM1</accession>
<sequence length="108" mass="11825">MLAITRRLLPASLSTRSFYASAIRANLQADASKGEQAIYHKLTQKFSPTELRVQDVSGGCGTFYAIVISSSQFKGLPIVKQHRLVTDTLKAEIEGIHGLQIKTNVPPQ</sequence>
<evidence type="ECO:0000313" key="3">
    <source>
        <dbReference type="EMBL" id="PPR02482.1"/>
    </source>
</evidence>
<dbReference type="Pfam" id="PF01722">
    <property type="entry name" value="BolA"/>
    <property type="match status" value="1"/>
</dbReference>
<dbReference type="Proteomes" id="UP000284842">
    <property type="component" value="Unassembled WGS sequence"/>
</dbReference>
<comment type="caution">
    <text evidence="3">The sequence shown here is derived from an EMBL/GenBank/DDBJ whole genome shotgun (WGS) entry which is preliminary data.</text>
</comment>
<organism evidence="3 4">
    <name type="scientific">Panaeolus cyanescens</name>
    <dbReference type="NCBI Taxonomy" id="181874"/>
    <lineage>
        <taxon>Eukaryota</taxon>
        <taxon>Fungi</taxon>
        <taxon>Dikarya</taxon>
        <taxon>Basidiomycota</taxon>
        <taxon>Agaricomycotina</taxon>
        <taxon>Agaricomycetes</taxon>
        <taxon>Agaricomycetidae</taxon>
        <taxon>Agaricales</taxon>
        <taxon>Agaricineae</taxon>
        <taxon>Galeropsidaceae</taxon>
        <taxon>Panaeolus</taxon>
    </lineage>
</organism>
<dbReference type="InParanoid" id="A0A409YHM1"/>